<dbReference type="STRING" id="78915.A0A4P9XGQ8"/>
<dbReference type="PANTHER" id="PTHR24362">
    <property type="entry name" value="SERINE/THREONINE-PROTEIN KINASE NEK"/>
    <property type="match status" value="1"/>
</dbReference>
<dbReference type="InterPro" id="IPR011009">
    <property type="entry name" value="Kinase-like_dom_sf"/>
</dbReference>
<dbReference type="OrthoDB" id="4062651at2759"/>
<evidence type="ECO:0000313" key="4">
    <source>
        <dbReference type="Proteomes" id="UP000271241"/>
    </source>
</evidence>
<dbReference type="GO" id="GO:0005524">
    <property type="term" value="F:ATP binding"/>
    <property type="evidence" value="ECO:0007669"/>
    <property type="project" value="InterPro"/>
</dbReference>
<dbReference type="PROSITE" id="PS50011">
    <property type="entry name" value="PROTEIN_KINASE_DOM"/>
    <property type="match status" value="1"/>
</dbReference>
<keyword evidence="3" id="KW-0418">Kinase</keyword>
<dbReference type="Proteomes" id="UP000271241">
    <property type="component" value="Unassembled WGS sequence"/>
</dbReference>
<dbReference type="Gene3D" id="1.10.510.10">
    <property type="entry name" value="Transferase(Phosphotransferase) domain 1"/>
    <property type="match status" value="1"/>
</dbReference>
<evidence type="ECO:0000256" key="1">
    <source>
        <dbReference type="SAM" id="MobiDB-lite"/>
    </source>
</evidence>
<dbReference type="InterPro" id="IPR000719">
    <property type="entry name" value="Prot_kinase_dom"/>
</dbReference>
<accession>A0A4P9XGQ8</accession>
<dbReference type="SUPFAM" id="SSF56112">
    <property type="entry name" value="Protein kinase-like (PK-like)"/>
    <property type="match status" value="1"/>
</dbReference>
<dbReference type="GO" id="GO:0004672">
    <property type="term" value="F:protein kinase activity"/>
    <property type="evidence" value="ECO:0007669"/>
    <property type="project" value="InterPro"/>
</dbReference>
<dbReference type="EMBL" id="KZ993419">
    <property type="protein sequence ID" value="RKP04835.1"/>
    <property type="molecule type" value="Genomic_DNA"/>
</dbReference>
<dbReference type="AlphaFoldDB" id="A0A4P9XGQ8"/>
<dbReference type="Pfam" id="PF00069">
    <property type="entry name" value="Pkinase"/>
    <property type="match status" value="1"/>
</dbReference>
<reference evidence="4" key="1">
    <citation type="journal article" date="2018" name="Nat. Microbiol.">
        <title>Leveraging single-cell genomics to expand the fungal tree of life.</title>
        <authorList>
            <person name="Ahrendt S.R."/>
            <person name="Quandt C.A."/>
            <person name="Ciobanu D."/>
            <person name="Clum A."/>
            <person name="Salamov A."/>
            <person name="Andreopoulos B."/>
            <person name="Cheng J.F."/>
            <person name="Woyke T."/>
            <person name="Pelin A."/>
            <person name="Henrissat B."/>
            <person name="Reynolds N.K."/>
            <person name="Benny G.L."/>
            <person name="Smith M.E."/>
            <person name="James T.Y."/>
            <person name="Grigoriev I.V."/>
        </authorList>
    </citation>
    <scope>NUCLEOTIDE SEQUENCE [LARGE SCALE GENOMIC DNA]</scope>
    <source>
        <strain evidence="4">RSA 1356</strain>
    </source>
</reference>
<feature type="domain" description="Protein kinase" evidence="2">
    <location>
        <begin position="1"/>
        <end position="278"/>
    </location>
</feature>
<evidence type="ECO:0000313" key="3">
    <source>
        <dbReference type="EMBL" id="RKP04835.1"/>
    </source>
</evidence>
<feature type="region of interest" description="Disordered" evidence="1">
    <location>
        <begin position="283"/>
        <end position="302"/>
    </location>
</feature>
<name>A0A4P9XGQ8_9FUNG</name>
<sequence>MAAAKSKAVAKNVMGNWPNRDGISLVKMRPGGGWEQRKALISYHGEPSILKCTKNAKHHNSEVDALGTLGHIFKQADNLCVPRVLDSFITKDKYHCMVLELVLGFTLREYVHVPKAIGIMHREGIIHGNINPDNIIVQPGKGKNGVTKITFVGFEPVNKRTKPGLGTHGYIPPEEYTEHKVYPYKRDAWMLGATLYFAANGTPPYGYTKKRGKLTPLKAEAMQHTMKKVAKTGKNSFQPVNTKNKALLGMITQLLNSNAANRINVEEIDWYWRDGLFFDDLPPKRPHFKKKPKKSRKKRREG</sequence>
<protein>
    <submittedName>
        <fullName evidence="3">Kinase-like domain-containing protein</fullName>
    </submittedName>
</protein>
<dbReference type="SMART" id="SM00220">
    <property type="entry name" value="S_TKc"/>
    <property type="match status" value="1"/>
</dbReference>
<feature type="compositionally biased region" description="Basic residues" evidence="1">
    <location>
        <begin position="284"/>
        <end position="302"/>
    </location>
</feature>
<dbReference type="PANTHER" id="PTHR24362:SF309">
    <property type="entry name" value="PROTEIN KINASE DOMAIN-CONTAINING PROTEIN"/>
    <property type="match status" value="1"/>
</dbReference>
<evidence type="ECO:0000259" key="2">
    <source>
        <dbReference type="PROSITE" id="PS50011"/>
    </source>
</evidence>
<keyword evidence="4" id="KW-1185">Reference proteome</keyword>
<gene>
    <name evidence="3" type="ORF">THASP1DRAFT_33353</name>
</gene>
<proteinExistence type="predicted"/>
<organism evidence="3 4">
    <name type="scientific">Thamnocephalis sphaerospora</name>
    <dbReference type="NCBI Taxonomy" id="78915"/>
    <lineage>
        <taxon>Eukaryota</taxon>
        <taxon>Fungi</taxon>
        <taxon>Fungi incertae sedis</taxon>
        <taxon>Zoopagomycota</taxon>
        <taxon>Zoopagomycotina</taxon>
        <taxon>Zoopagomycetes</taxon>
        <taxon>Zoopagales</taxon>
        <taxon>Sigmoideomycetaceae</taxon>
        <taxon>Thamnocephalis</taxon>
    </lineage>
</organism>
<keyword evidence="3" id="KW-0808">Transferase</keyword>